<proteinExistence type="predicted"/>
<name>A0A968GB74_9SPIO</name>
<dbReference type="AlphaFoldDB" id="A0A968GB74"/>
<evidence type="ECO:0000313" key="2">
    <source>
        <dbReference type="EMBL" id="NIZ41466.1"/>
    </source>
</evidence>
<keyword evidence="1" id="KW-0812">Transmembrane</keyword>
<evidence type="ECO:0000256" key="1">
    <source>
        <dbReference type="SAM" id="Phobius"/>
    </source>
</evidence>
<dbReference type="Proteomes" id="UP000711995">
    <property type="component" value="Unassembled WGS sequence"/>
</dbReference>
<keyword evidence="3" id="KW-1185">Reference proteome</keyword>
<reference evidence="2 3" key="1">
    <citation type="submission" date="2020-03" db="EMBL/GenBank/DDBJ databases">
        <title>Spirochaetal bacteria isolated from arthropods constitute a novel genus Entomospira genus novum within the order Spirochaetales.</title>
        <authorList>
            <person name="Grana-Miraglia L."/>
            <person name="Sikutova S."/>
            <person name="Fingerle V."/>
            <person name="Sing A."/>
            <person name="Castillo-Ramirez S."/>
            <person name="Margos G."/>
            <person name="Rudolf I."/>
        </authorList>
    </citation>
    <scope>NUCLEOTIDE SEQUENCE [LARGE SCALE GENOMIC DNA]</scope>
    <source>
        <strain evidence="2 3">BR193</strain>
    </source>
</reference>
<keyword evidence="1" id="KW-0472">Membrane</keyword>
<dbReference type="RefSeq" id="WP_167701087.1">
    <property type="nucleotide sequence ID" value="NZ_CP118176.1"/>
</dbReference>
<evidence type="ECO:0000313" key="3">
    <source>
        <dbReference type="Proteomes" id="UP000711995"/>
    </source>
</evidence>
<gene>
    <name evidence="2" type="ORF">HCT14_08090</name>
</gene>
<accession>A0A968GB74</accession>
<sequence length="217" mass="25949">MQIVGILLAKILMTAIIVMLLGYLVIWAGYQIKRVYERSKQKHRANRIWQHYQEQQQDHLTALLQEDPAQDSITTIRQWPEGERVFFMMHHFLWWRISALTADATGSDPFHRSHWREEQSITTRMQEDRNTVEKTVERILMQTHLFVTNRQILLVADEQTEIGFIYKHMTDIDLYVDTLVITFITKDKLVIHDHYQPDMIAKLYQVVQYHYQQEHAG</sequence>
<comment type="caution">
    <text evidence="2">The sequence shown here is derived from an EMBL/GenBank/DDBJ whole genome shotgun (WGS) entry which is preliminary data.</text>
</comment>
<feature type="transmembrane region" description="Helical" evidence="1">
    <location>
        <begin position="6"/>
        <end position="30"/>
    </location>
</feature>
<organism evidence="2 3">
    <name type="scientific">Entomospira entomophila</name>
    <dbReference type="NCBI Taxonomy" id="2719988"/>
    <lineage>
        <taxon>Bacteria</taxon>
        <taxon>Pseudomonadati</taxon>
        <taxon>Spirochaetota</taxon>
        <taxon>Spirochaetia</taxon>
        <taxon>Spirochaetales</taxon>
        <taxon>Spirochaetaceae</taxon>
        <taxon>Entomospira</taxon>
    </lineage>
</organism>
<keyword evidence="1" id="KW-1133">Transmembrane helix</keyword>
<protein>
    <submittedName>
        <fullName evidence="2">Uncharacterized protein</fullName>
    </submittedName>
</protein>
<dbReference type="EMBL" id="JAATLJ010000003">
    <property type="protein sequence ID" value="NIZ41466.1"/>
    <property type="molecule type" value="Genomic_DNA"/>
</dbReference>